<evidence type="ECO:0000313" key="8">
    <source>
        <dbReference type="Proteomes" id="UP000199005"/>
    </source>
</evidence>
<feature type="binding site" evidence="4">
    <location>
        <position position="125"/>
    </location>
    <ligand>
        <name>3-dehydroquinate</name>
        <dbReference type="ChEBI" id="CHEBI:32364"/>
    </ligand>
</feature>
<evidence type="ECO:0000313" key="9">
    <source>
        <dbReference type="Proteomes" id="UP000199250"/>
    </source>
</evidence>
<dbReference type="FunFam" id="3.20.20.70:FF:000047">
    <property type="entry name" value="3-dehydroquinate dehydratase"/>
    <property type="match status" value="1"/>
</dbReference>
<dbReference type="NCBIfam" id="TIGR01093">
    <property type="entry name" value="aroD"/>
    <property type="match status" value="1"/>
</dbReference>
<dbReference type="Gene3D" id="3.20.20.70">
    <property type="entry name" value="Aldolase class I"/>
    <property type="match status" value="1"/>
</dbReference>
<name>A0A1H7ARI4_9GAMM</name>
<dbReference type="GO" id="GO:0009423">
    <property type="term" value="P:chorismate biosynthetic process"/>
    <property type="evidence" value="ECO:0007669"/>
    <property type="project" value="UniProtKB-UniRule"/>
</dbReference>
<keyword evidence="4" id="KW-0057">Aromatic amino acid biosynthesis</keyword>
<dbReference type="CDD" id="cd00502">
    <property type="entry name" value="DHQase_I"/>
    <property type="match status" value="1"/>
</dbReference>
<dbReference type="GO" id="GO:0008652">
    <property type="term" value="P:amino acid biosynthetic process"/>
    <property type="evidence" value="ECO:0007669"/>
    <property type="project" value="UniProtKB-KW"/>
</dbReference>
<dbReference type="GO" id="GO:0046279">
    <property type="term" value="P:3,4-dihydroxybenzoate biosynthetic process"/>
    <property type="evidence" value="ECO:0007669"/>
    <property type="project" value="TreeGrafter"/>
</dbReference>
<dbReference type="RefSeq" id="WP_090736607.1">
    <property type="nucleotide sequence ID" value="NZ_FNYO01000109.1"/>
</dbReference>
<dbReference type="Proteomes" id="UP000199250">
    <property type="component" value="Unassembled WGS sequence"/>
</dbReference>
<comment type="similarity">
    <text evidence="4">Belongs to the type-I 3-dehydroquinase family.</text>
</comment>
<evidence type="ECO:0000256" key="2">
    <source>
        <dbReference type="ARBA" id="ARBA00023239"/>
    </source>
</evidence>
<dbReference type="InterPro" id="IPR018508">
    <property type="entry name" value="3-dehydroquinate_DH_AS"/>
</dbReference>
<gene>
    <name evidence="4" type="primary">aroD</name>
    <name evidence="7" type="ORF">SAMN04244572_04888</name>
    <name evidence="6" type="ORF">SAMN04244579_04423</name>
</gene>
<feature type="active site" description="Proton donor/acceptor" evidence="4">
    <location>
        <position position="186"/>
    </location>
</feature>
<dbReference type="STRING" id="170623.SAMN04244579_04423"/>
<feature type="signal peptide" evidence="5">
    <location>
        <begin position="1"/>
        <end position="20"/>
    </location>
</feature>
<evidence type="ECO:0000313" key="7">
    <source>
        <dbReference type="EMBL" id="SEJ67928.1"/>
    </source>
</evidence>
<feature type="binding site" evidence="4">
    <location>
        <position position="275"/>
    </location>
    <ligand>
        <name>3-dehydroquinate</name>
        <dbReference type="ChEBI" id="CHEBI:32364"/>
    </ligand>
</feature>
<dbReference type="OrthoDB" id="9813659at2"/>
<proteinExistence type="inferred from homology"/>
<feature type="binding site" evidence="4">
    <location>
        <position position="256"/>
    </location>
    <ligand>
        <name>3-dehydroquinate</name>
        <dbReference type="ChEBI" id="CHEBI:32364"/>
    </ligand>
</feature>
<feature type="binding site" evidence="4">
    <location>
        <position position="279"/>
    </location>
    <ligand>
        <name>3-dehydroquinate</name>
        <dbReference type="ChEBI" id="CHEBI:32364"/>
    </ligand>
</feature>
<feature type="active site" description="Schiff-base intermediate with substrate" evidence="4">
    <location>
        <position position="213"/>
    </location>
</feature>
<comment type="caution">
    <text evidence="4">Lacks conserved residue(s) required for the propagation of feature annotation.</text>
</comment>
<comment type="function">
    <text evidence="4">Involved in the third step of the chorismate pathway, which leads to the biosynthesis of aromatic amino acids. Catalyzes the cis-dehydration of 3-dehydroquinate (DHQ) and introduces the first double bond of the aromatic ring to yield 3-dehydroshikimate.</text>
</comment>
<keyword evidence="3 4" id="KW-0704">Schiff base</keyword>
<evidence type="ECO:0000256" key="1">
    <source>
        <dbReference type="ARBA" id="ARBA00001864"/>
    </source>
</evidence>
<accession>A0A1H7ARI4</accession>
<dbReference type="UniPathway" id="UPA00053">
    <property type="reaction ID" value="UER00086"/>
</dbReference>
<dbReference type="PROSITE" id="PS01028">
    <property type="entry name" value="DEHYDROQUINASE_I"/>
    <property type="match status" value="1"/>
</dbReference>
<dbReference type="HAMAP" id="MF_00214">
    <property type="entry name" value="AroD"/>
    <property type="match status" value="1"/>
</dbReference>
<dbReference type="InterPro" id="IPR001381">
    <property type="entry name" value="DHquinase_I"/>
</dbReference>
<evidence type="ECO:0000256" key="4">
    <source>
        <dbReference type="HAMAP-Rule" id="MF_00214"/>
    </source>
</evidence>
<dbReference type="EC" id="4.2.1.10" evidence="4"/>
<dbReference type="PANTHER" id="PTHR43699">
    <property type="entry name" value="3-DEHYDROQUINATE DEHYDRATASE"/>
    <property type="match status" value="1"/>
</dbReference>
<evidence type="ECO:0000313" key="6">
    <source>
        <dbReference type="EMBL" id="SEJ44808.1"/>
    </source>
</evidence>
<keyword evidence="2 4" id="KW-0456">Lyase</keyword>
<dbReference type="EMBL" id="FNYQ01000204">
    <property type="protein sequence ID" value="SEJ67928.1"/>
    <property type="molecule type" value="Genomic_DNA"/>
</dbReference>
<dbReference type="PANTHER" id="PTHR43699:SF1">
    <property type="entry name" value="3-DEHYDROQUINATE DEHYDRATASE"/>
    <property type="match status" value="1"/>
</dbReference>
<keyword evidence="4" id="KW-0028">Amino-acid biosynthesis</keyword>
<reference evidence="8 9" key="1">
    <citation type="submission" date="2016-10" db="EMBL/GenBank/DDBJ databases">
        <authorList>
            <person name="de Groot N.N."/>
        </authorList>
    </citation>
    <scope>NUCLEOTIDE SEQUENCE [LARGE SCALE GENOMIC DNA]</scope>
    <source>
        <strain evidence="6 8">DSM 1041</strain>
        <strain evidence="7 9">DSM 373</strain>
    </source>
</reference>
<dbReference type="Pfam" id="PF01487">
    <property type="entry name" value="DHquinase_I"/>
    <property type="match status" value="1"/>
</dbReference>
<dbReference type="GO" id="GO:0003855">
    <property type="term" value="F:3-dehydroquinate dehydratase activity"/>
    <property type="evidence" value="ECO:0007669"/>
    <property type="project" value="UniProtKB-UniRule"/>
</dbReference>
<evidence type="ECO:0000256" key="5">
    <source>
        <dbReference type="SAM" id="SignalP"/>
    </source>
</evidence>
<dbReference type="InterPro" id="IPR050146">
    <property type="entry name" value="Type-I_3-dehydroquinase"/>
</dbReference>
<evidence type="ECO:0000256" key="3">
    <source>
        <dbReference type="ARBA" id="ARBA00023270"/>
    </source>
</evidence>
<keyword evidence="5" id="KW-0732">Signal</keyword>
<organism evidence="7 9">
    <name type="scientific">Azotobacter beijerinckii</name>
    <dbReference type="NCBI Taxonomy" id="170623"/>
    <lineage>
        <taxon>Bacteria</taxon>
        <taxon>Pseudomonadati</taxon>
        <taxon>Pseudomonadota</taxon>
        <taxon>Gammaproteobacteria</taxon>
        <taxon>Pseudomonadales</taxon>
        <taxon>Pseudomonadaceae</taxon>
        <taxon>Azotobacter</taxon>
    </lineage>
</organism>
<comment type="catalytic activity">
    <reaction evidence="1 4">
        <text>3-dehydroquinate = 3-dehydroshikimate + H2O</text>
        <dbReference type="Rhea" id="RHEA:21096"/>
        <dbReference type="ChEBI" id="CHEBI:15377"/>
        <dbReference type="ChEBI" id="CHEBI:16630"/>
        <dbReference type="ChEBI" id="CHEBI:32364"/>
        <dbReference type="EC" id="4.2.1.10"/>
    </reaction>
</comment>
<feature type="binding site" evidence="4">
    <location>
        <begin position="89"/>
        <end position="91"/>
    </location>
    <ligand>
        <name>3-dehydroquinate</name>
        <dbReference type="ChEBI" id="CHEBI:32364"/>
    </ligand>
</feature>
<dbReference type="GO" id="GO:0009073">
    <property type="term" value="P:aromatic amino acid family biosynthetic process"/>
    <property type="evidence" value="ECO:0007669"/>
    <property type="project" value="UniProtKB-KW"/>
</dbReference>
<dbReference type="SUPFAM" id="SSF51569">
    <property type="entry name" value="Aldolase"/>
    <property type="match status" value="1"/>
</dbReference>
<feature type="chain" id="PRO_5011394646" description="3-dehydroquinate dehydratase" evidence="5">
    <location>
        <begin position="21"/>
        <end position="299"/>
    </location>
</feature>
<protein>
    <recommendedName>
        <fullName evidence="4">3-dehydroquinate dehydratase</fullName>
        <shortName evidence="4">3-dehydroquinase</shortName>
        <ecNumber evidence="4">4.2.1.10</ecNumber>
    </recommendedName>
    <alternativeName>
        <fullName evidence="4">Type I DHQase</fullName>
    </alternativeName>
    <alternativeName>
        <fullName evidence="4">Type I dehydroquinase</fullName>
        <shortName evidence="4">DHQ1</shortName>
    </alternativeName>
</protein>
<comment type="subunit">
    <text evidence="4">Homodimer.</text>
</comment>
<sequence>MKRHLIFSAVALLAGQSLLADVVSAATDIPSPKTETASAIKSVHSITIRNVVIGEGAPKIAVPTTGSTVAQVLDQARQVGSNKDADIIEYRIDYLDFAYDAAEVAKLGKQVAEAVHGKPVILTFRTEAEGGPKPIKDEDYGNLYSALIEAGFADLLDVEMFRDEKVVKRLVDKAHKAGVKVIMSNHDFHKTPPTEEMVSRLRRQQELGADVLKIAVMPHDPGDVLKLEDATWQMRSRYTDRPLMTMSMASPGVISRLSGEVFGQSITVGKIGQASAPGQVDVKELRAVLDTIHESVQGN</sequence>
<dbReference type="Proteomes" id="UP000199005">
    <property type="component" value="Unassembled WGS sequence"/>
</dbReference>
<dbReference type="InterPro" id="IPR013785">
    <property type="entry name" value="Aldolase_TIM"/>
</dbReference>
<dbReference type="EMBL" id="FNYO01000109">
    <property type="protein sequence ID" value="SEJ44808.1"/>
    <property type="molecule type" value="Genomic_DNA"/>
</dbReference>
<dbReference type="AlphaFoldDB" id="A0A1H7ARI4"/>
<comment type="pathway">
    <text evidence="4">Metabolic intermediate biosynthesis; chorismate biosynthesis; chorismate from D-erythrose 4-phosphate and phosphoenolpyruvate: step 3/7.</text>
</comment>